<evidence type="ECO:0000313" key="4">
    <source>
        <dbReference type="Proteomes" id="UP001169006"/>
    </source>
</evidence>
<dbReference type="PANTHER" id="PTHR22946:SF9">
    <property type="entry name" value="POLYKETIDE TRANSFERASE AF380"/>
    <property type="match status" value="1"/>
</dbReference>
<dbReference type="InterPro" id="IPR029058">
    <property type="entry name" value="AB_hydrolase_fold"/>
</dbReference>
<protein>
    <submittedName>
        <fullName evidence="3">Alpha/beta fold hydrolase</fullName>
    </submittedName>
</protein>
<evidence type="ECO:0000256" key="1">
    <source>
        <dbReference type="ARBA" id="ARBA00022801"/>
    </source>
</evidence>
<reference evidence="3" key="2">
    <citation type="submission" date="2023-07" db="EMBL/GenBank/DDBJ databases">
        <authorList>
            <person name="Sun H."/>
        </authorList>
    </citation>
    <scope>NUCLEOTIDE SEQUENCE</scope>
    <source>
        <strain evidence="3">05753</strain>
    </source>
</reference>
<dbReference type="SUPFAM" id="SSF53474">
    <property type="entry name" value="alpha/beta-Hydrolases"/>
    <property type="match status" value="1"/>
</dbReference>
<dbReference type="GO" id="GO:0016787">
    <property type="term" value="F:hydrolase activity"/>
    <property type="evidence" value="ECO:0007669"/>
    <property type="project" value="UniProtKB-KW"/>
</dbReference>
<keyword evidence="4" id="KW-1185">Reference proteome</keyword>
<dbReference type="PROSITE" id="PS51318">
    <property type="entry name" value="TAT"/>
    <property type="match status" value="1"/>
</dbReference>
<dbReference type="EMBL" id="JAUKWQ010000001">
    <property type="protein sequence ID" value="MDO1581412.1"/>
    <property type="molecule type" value="Genomic_DNA"/>
</dbReference>
<evidence type="ECO:0000313" key="3">
    <source>
        <dbReference type="EMBL" id="MDO1581412.1"/>
    </source>
</evidence>
<dbReference type="InterPro" id="IPR001375">
    <property type="entry name" value="Peptidase_S9_cat"/>
</dbReference>
<dbReference type="PANTHER" id="PTHR22946">
    <property type="entry name" value="DIENELACTONE HYDROLASE DOMAIN-CONTAINING PROTEIN-RELATED"/>
    <property type="match status" value="1"/>
</dbReference>
<name>A0ABT8SSN8_9HYPH</name>
<dbReference type="RefSeq" id="WP_302075523.1">
    <property type="nucleotide sequence ID" value="NZ_JAUKWQ010000001.1"/>
</dbReference>
<feature type="domain" description="Peptidase S9 prolyl oligopeptidase catalytic" evidence="2">
    <location>
        <begin position="139"/>
        <end position="290"/>
    </location>
</feature>
<dbReference type="Pfam" id="PF00326">
    <property type="entry name" value="Peptidase_S9"/>
    <property type="match status" value="1"/>
</dbReference>
<sequence length="317" mass="34507">MTDMQTKMTQRMLTDTVLTRRTVLGGAAGIAATTLMPLAARAEFPIPDVLPLEKTDYAVARRSFRTKLIQKGPAPDDYKPLGDAPGARKVLYPGGPNGSIGLIAWISDNQVPTEKKPAVLFLHGGNSTGEGHWLLMKSYVDAGYVAMLPSMRGENGQPGNFSGFYDEVDDVLSAAHYLSEQPGVDKSRVFLAGHSVGGTLALLSAMAHPFRAAVAMAGNPDAWRFFSRFSQDIRFDVSDPQEFVMRSAGCFAPSLKCPMLMTRGTEEGQFTERHQLFMSRVKDAGQYIDAMSVPGNHNGAVPGEILESIRFFKERSV</sequence>
<gene>
    <name evidence="3" type="ORF">Q2T52_04820</name>
</gene>
<reference evidence="3" key="1">
    <citation type="journal article" date="2015" name="Int. J. Syst. Evol. Microbiol.">
        <title>Rhizobium oryzicola sp. nov., potential plant-growth-promoting endophytic bacteria isolated from rice roots.</title>
        <authorList>
            <person name="Zhang X.X."/>
            <person name="Gao J.S."/>
            <person name="Cao Y.H."/>
            <person name="Sheirdil R.A."/>
            <person name="Wang X.C."/>
            <person name="Zhang L."/>
        </authorList>
    </citation>
    <scope>NUCLEOTIDE SEQUENCE</scope>
    <source>
        <strain evidence="3">05753</strain>
    </source>
</reference>
<dbReference type="InterPro" id="IPR050261">
    <property type="entry name" value="FrsA_esterase"/>
</dbReference>
<dbReference type="Proteomes" id="UP001169006">
    <property type="component" value="Unassembled WGS sequence"/>
</dbReference>
<comment type="caution">
    <text evidence="3">The sequence shown here is derived from an EMBL/GenBank/DDBJ whole genome shotgun (WGS) entry which is preliminary data.</text>
</comment>
<keyword evidence="1 3" id="KW-0378">Hydrolase</keyword>
<dbReference type="Gene3D" id="3.40.50.1820">
    <property type="entry name" value="alpha/beta hydrolase"/>
    <property type="match status" value="1"/>
</dbReference>
<dbReference type="InterPro" id="IPR006311">
    <property type="entry name" value="TAT_signal"/>
</dbReference>
<proteinExistence type="predicted"/>
<organism evidence="3 4">
    <name type="scientific">Rhizobium oryzicola</name>
    <dbReference type="NCBI Taxonomy" id="1232668"/>
    <lineage>
        <taxon>Bacteria</taxon>
        <taxon>Pseudomonadati</taxon>
        <taxon>Pseudomonadota</taxon>
        <taxon>Alphaproteobacteria</taxon>
        <taxon>Hyphomicrobiales</taxon>
        <taxon>Rhizobiaceae</taxon>
        <taxon>Rhizobium/Agrobacterium group</taxon>
        <taxon>Rhizobium</taxon>
    </lineage>
</organism>
<evidence type="ECO:0000259" key="2">
    <source>
        <dbReference type="Pfam" id="PF00326"/>
    </source>
</evidence>
<accession>A0ABT8SSN8</accession>